<feature type="transmembrane region" description="Helical" evidence="2">
    <location>
        <begin position="476"/>
        <end position="493"/>
    </location>
</feature>
<dbReference type="InterPro" id="IPR038734">
    <property type="entry name" value="YhaN_AAA"/>
</dbReference>
<evidence type="ECO:0000256" key="1">
    <source>
        <dbReference type="SAM" id="Coils"/>
    </source>
</evidence>
<reference evidence="4 5" key="1">
    <citation type="submission" date="2021-01" db="EMBL/GenBank/DDBJ databases">
        <title>FDA dAtabase for Regulatory Grade micrObial Sequences (FDA-ARGOS): Supporting development and validation of Infectious Disease Dx tests.</title>
        <authorList>
            <person name="Nelson B."/>
            <person name="Plummer A."/>
            <person name="Tallon L."/>
            <person name="Sadzewicz L."/>
            <person name="Zhao X."/>
            <person name="Boylan J."/>
            <person name="Ott S."/>
            <person name="Bowen H."/>
            <person name="Vavikolanu K."/>
            <person name="Mehta A."/>
            <person name="Aluvathingal J."/>
            <person name="Nadendla S."/>
            <person name="Myers T."/>
            <person name="Yan Y."/>
            <person name="Sichtig H."/>
        </authorList>
    </citation>
    <scope>NUCLEOTIDE SEQUENCE [LARGE SCALE GENOMIC DNA]</scope>
    <source>
        <strain evidence="4 5">FDAARGOS_1161</strain>
    </source>
</reference>
<dbReference type="Proteomes" id="UP000595254">
    <property type="component" value="Chromosome"/>
</dbReference>
<organism evidence="4 5">
    <name type="scientific">Peribacillus psychrosaccharolyticus</name>
    <name type="common">Bacillus psychrosaccharolyticus</name>
    <dbReference type="NCBI Taxonomy" id="1407"/>
    <lineage>
        <taxon>Bacteria</taxon>
        <taxon>Bacillati</taxon>
        <taxon>Bacillota</taxon>
        <taxon>Bacilli</taxon>
        <taxon>Bacillales</taxon>
        <taxon>Bacillaceae</taxon>
        <taxon>Peribacillus</taxon>
    </lineage>
</organism>
<evidence type="ECO:0000256" key="2">
    <source>
        <dbReference type="SAM" id="Phobius"/>
    </source>
</evidence>
<proteinExistence type="predicted"/>
<feature type="domain" description="YhaN AAA" evidence="3">
    <location>
        <begin position="1"/>
        <end position="200"/>
    </location>
</feature>
<accession>A0A974NQT9</accession>
<dbReference type="KEGG" id="ppsr:I6J18_10060"/>
<sequence length="999" mass="116285">MRIKELHVYGYGKLENERFNDLQQLYVFFGENEAGKSTIMSFIHSMLFGFPSKNHEEPRYEPKQHAKYGGRLVLVTKRYGEVMIERVKGKAAGDVTVMLESGEVRSEETLHDILHGIDKSYFQSVFSFNLQGLQGVHTMNEGNVGKILLSAGLIGNDMLLEAENTLQKEMEQRFKPAGQKPSINLQLKKIKELDKQMKLAGDEQEAYKALIEQHKQYTEELAEVKMKSSESEEMQYRYQEFLRIKPIVDERNILDRKLDRLGEQTFIADGIQRLEQFLAAKVQIQSQVVSLIERKQAVLKEQAERKPNEYIQDHKEEIEAALESASFLEKLELDQSVLLQELERIQKNIRSAYGNLHYPGDENSLLALDLSNFVNENVKRLDRDKNRLLDERMQLDEEYKTEKEKLERSEARIAELKERMLPEEKRQQLENTVGRVSNESFQKLKKALLMEQLAEVEQQYEQQKKRDTQNRLRQRNLFGLLGILLAVGAVISFTQDQVMIGLLLTAGLFVLIASRSVFKGQGLAQELSRQHDILKQKKAALDQEKSIPAEEHAAQLDLLERDREVEKSLRNEMFRHEERELAFDKAIQKFEGWEHSWKKVNDEILVVSKTWRIQISPTENNLEDIFEMLSQLKDFLLEKEEKSNQLTFLKKETTDKKQELLTFSRELGNTTTSWQEAVVLLKKALNDTLEKTIQSKQLHAEIDKLTLEIEKLTNNQLQINEEIKKLYNKTDASDEEEYRQKALKAEEWASLTSRRDLLQIQLQQSQLGHEQITDYLTAQIDGNSLERLSKERKEQSKRQSQLLELLSDLKHVIQNLEDGGTYEERMHLFMEERAALNEEAKVWSRYAIAKTLLEQTINSFKQERLPAVIALAEDYFSFLTDGEYTKIRLNDSGKGLLVERIDRLTFEAEEVSRGTAEQIYASMRLALAVSTFGEDPFPLIIDDGFVNFDQKRTRNMIKLLRKLSETRQIIFFTCHETLLTHFSESEIHVLQKPNRHSFQ</sequence>
<keyword evidence="2" id="KW-1133">Transmembrane helix</keyword>
<gene>
    <name evidence="4" type="ORF">I6J18_10060</name>
</gene>
<dbReference type="Pfam" id="PF13514">
    <property type="entry name" value="AAA_27"/>
    <property type="match status" value="1"/>
</dbReference>
<feature type="transmembrane region" description="Helical" evidence="2">
    <location>
        <begin position="499"/>
        <end position="518"/>
    </location>
</feature>
<feature type="coiled-coil region" evidence="1">
    <location>
        <begin position="200"/>
        <end position="227"/>
    </location>
</feature>
<dbReference type="EMBL" id="CP068053">
    <property type="protein sequence ID" value="QQT02146.1"/>
    <property type="molecule type" value="Genomic_DNA"/>
</dbReference>
<protein>
    <submittedName>
        <fullName evidence="4">AAA family ATPase</fullName>
    </submittedName>
</protein>
<evidence type="ECO:0000313" key="4">
    <source>
        <dbReference type="EMBL" id="QQT02146.1"/>
    </source>
</evidence>
<dbReference type="PANTHER" id="PTHR41259:SF1">
    <property type="entry name" value="DOUBLE-STRAND BREAK REPAIR RAD50 ATPASE, PUTATIVE-RELATED"/>
    <property type="match status" value="1"/>
</dbReference>
<feature type="coiled-coil region" evidence="1">
    <location>
        <begin position="311"/>
        <end position="470"/>
    </location>
</feature>
<keyword evidence="1" id="KW-0175">Coiled coil</keyword>
<keyword evidence="5" id="KW-1185">Reference proteome</keyword>
<keyword evidence="2" id="KW-0812">Transmembrane</keyword>
<evidence type="ECO:0000313" key="5">
    <source>
        <dbReference type="Proteomes" id="UP000595254"/>
    </source>
</evidence>
<evidence type="ECO:0000259" key="3">
    <source>
        <dbReference type="Pfam" id="PF13514"/>
    </source>
</evidence>
<dbReference type="AlphaFoldDB" id="A0A974NQT9"/>
<dbReference type="InterPro" id="IPR027417">
    <property type="entry name" value="P-loop_NTPase"/>
</dbReference>
<dbReference type="PANTHER" id="PTHR41259">
    <property type="entry name" value="DOUBLE-STRAND BREAK REPAIR RAD50 ATPASE, PUTATIVE-RELATED"/>
    <property type="match status" value="1"/>
</dbReference>
<dbReference type="Gene3D" id="3.40.50.300">
    <property type="entry name" value="P-loop containing nucleotide triphosphate hydrolases"/>
    <property type="match status" value="2"/>
</dbReference>
<keyword evidence="2" id="KW-0472">Membrane</keyword>
<name>A0A974NQT9_PERPY</name>
<dbReference type="SUPFAM" id="SSF52540">
    <property type="entry name" value="P-loop containing nucleoside triphosphate hydrolases"/>
    <property type="match status" value="1"/>
</dbReference>
<dbReference type="RefSeq" id="WP_040376590.1">
    <property type="nucleotide sequence ID" value="NZ_CP068053.1"/>
</dbReference>
<feature type="coiled-coil region" evidence="1">
    <location>
        <begin position="695"/>
        <end position="729"/>
    </location>
</feature>